<proteinExistence type="inferred from homology"/>
<dbReference type="Pfam" id="PF01808">
    <property type="entry name" value="AICARFT_IMPCHas"/>
    <property type="match status" value="1"/>
</dbReference>
<dbReference type="InterPro" id="IPR016193">
    <property type="entry name" value="Cytidine_deaminase-like"/>
</dbReference>
<dbReference type="InterPro" id="IPR011607">
    <property type="entry name" value="MGS-like_dom"/>
</dbReference>
<name>A0A451D2X8_9GAMM</name>
<dbReference type="OrthoDB" id="9802065at2"/>
<dbReference type="SMART" id="SM00851">
    <property type="entry name" value="MGS"/>
    <property type="match status" value="1"/>
</dbReference>
<evidence type="ECO:0000256" key="2">
    <source>
        <dbReference type="ARBA" id="ARBA00004954"/>
    </source>
</evidence>
<dbReference type="AlphaFoldDB" id="A0A451D2X8"/>
<dbReference type="Gene3D" id="3.40.50.1380">
    <property type="entry name" value="Methylglyoxal synthase-like domain"/>
    <property type="match status" value="1"/>
</dbReference>
<evidence type="ECO:0000256" key="8">
    <source>
        <dbReference type="ARBA" id="ARBA00050488"/>
    </source>
</evidence>
<dbReference type="CDD" id="cd01421">
    <property type="entry name" value="IMPCH"/>
    <property type="match status" value="1"/>
</dbReference>
<dbReference type="GO" id="GO:0003937">
    <property type="term" value="F:IMP cyclohydrolase activity"/>
    <property type="evidence" value="ECO:0007669"/>
    <property type="project" value="UniProtKB-UniRule"/>
</dbReference>
<dbReference type="FunFam" id="3.40.140.20:FF:000002">
    <property type="entry name" value="Bifunctional purine biosynthesis protein PurH"/>
    <property type="match status" value="1"/>
</dbReference>
<evidence type="ECO:0000256" key="7">
    <source>
        <dbReference type="ARBA" id="ARBA00023268"/>
    </source>
</evidence>
<evidence type="ECO:0000256" key="3">
    <source>
        <dbReference type="ARBA" id="ARBA00007667"/>
    </source>
</evidence>
<dbReference type="EMBL" id="LR217703">
    <property type="protein sequence ID" value="VFP80006.1"/>
    <property type="molecule type" value="Genomic_DNA"/>
</dbReference>
<comment type="pathway">
    <text evidence="1 10">Purine metabolism; IMP biosynthesis via de novo pathway; IMP from 5-formamido-1-(5-phospho-D-ribosyl)imidazole-4-carboxamide: step 1/1.</text>
</comment>
<dbReference type="InterPro" id="IPR024051">
    <property type="entry name" value="AICAR_Tfase_dup_dom_sf"/>
</dbReference>
<comment type="pathway">
    <text evidence="2 10">Purine metabolism; IMP biosynthesis via de novo pathway; 5-formamido-1-(5-phospho-D-ribosyl)imidazole-4-carboxamide from 5-amino-1-(5-phospho-D-ribosyl)imidazole-4-carboxamide (10-formyl THF route): step 1/1.</text>
</comment>
<dbReference type="PANTHER" id="PTHR11692">
    <property type="entry name" value="BIFUNCTIONAL PURINE BIOSYNTHESIS PROTEIN PURH"/>
    <property type="match status" value="1"/>
</dbReference>
<comment type="similarity">
    <text evidence="3 10">Belongs to the PurH family.</text>
</comment>
<dbReference type="InterPro" id="IPR036914">
    <property type="entry name" value="MGS-like_dom_sf"/>
</dbReference>
<dbReference type="InterPro" id="IPR002695">
    <property type="entry name" value="PurH-like"/>
</dbReference>
<organism evidence="12 13">
    <name type="scientific">Candidatus Erwinia haradaeae</name>
    <dbReference type="NCBI Taxonomy" id="1922217"/>
    <lineage>
        <taxon>Bacteria</taxon>
        <taxon>Pseudomonadati</taxon>
        <taxon>Pseudomonadota</taxon>
        <taxon>Gammaproteobacteria</taxon>
        <taxon>Enterobacterales</taxon>
        <taxon>Erwiniaceae</taxon>
        <taxon>Erwinia</taxon>
    </lineage>
</organism>
<evidence type="ECO:0000256" key="9">
    <source>
        <dbReference type="ARBA" id="ARBA00050687"/>
    </source>
</evidence>
<comment type="domain">
    <text evidence="10">The IMP cyclohydrolase activity resides in the N-terminal region.</text>
</comment>
<evidence type="ECO:0000256" key="5">
    <source>
        <dbReference type="ARBA" id="ARBA00022755"/>
    </source>
</evidence>
<dbReference type="GO" id="GO:0006189">
    <property type="term" value="P:'de novo' IMP biosynthetic process"/>
    <property type="evidence" value="ECO:0007669"/>
    <property type="project" value="UniProtKB-UniRule"/>
</dbReference>
<evidence type="ECO:0000259" key="11">
    <source>
        <dbReference type="PROSITE" id="PS51855"/>
    </source>
</evidence>
<dbReference type="PANTHER" id="PTHR11692:SF0">
    <property type="entry name" value="BIFUNCTIONAL PURINE BIOSYNTHESIS PROTEIN ATIC"/>
    <property type="match status" value="1"/>
</dbReference>
<dbReference type="SUPFAM" id="SSF52335">
    <property type="entry name" value="Methylglyoxal synthase-like"/>
    <property type="match status" value="1"/>
</dbReference>
<evidence type="ECO:0000256" key="6">
    <source>
        <dbReference type="ARBA" id="ARBA00022801"/>
    </source>
</evidence>
<dbReference type="EC" id="3.5.4.10" evidence="10"/>
<dbReference type="GO" id="GO:0005829">
    <property type="term" value="C:cytosol"/>
    <property type="evidence" value="ECO:0007669"/>
    <property type="project" value="TreeGrafter"/>
</dbReference>
<dbReference type="SMART" id="SM00798">
    <property type="entry name" value="AICARFT_IMPCHas"/>
    <property type="match status" value="1"/>
</dbReference>
<dbReference type="RefSeq" id="WP_157993676.1">
    <property type="nucleotide sequence ID" value="NZ_LR217703.1"/>
</dbReference>
<keyword evidence="6 10" id="KW-0378">Hydrolase</keyword>
<evidence type="ECO:0000313" key="13">
    <source>
        <dbReference type="Proteomes" id="UP000294412"/>
    </source>
</evidence>
<dbReference type="NCBIfam" id="NF002049">
    <property type="entry name" value="PRK00881.1"/>
    <property type="match status" value="1"/>
</dbReference>
<gene>
    <name evidence="10 12" type="primary">purH</name>
    <name evidence="12" type="ORF">ERCICUMA2628_499</name>
</gene>
<evidence type="ECO:0000256" key="1">
    <source>
        <dbReference type="ARBA" id="ARBA00004844"/>
    </source>
</evidence>
<protein>
    <recommendedName>
        <fullName evidence="10">Bifunctional purine biosynthesis protein PurH</fullName>
    </recommendedName>
    <domain>
        <recommendedName>
            <fullName evidence="10">Phosphoribosylaminoimidazolecarboxamide formyltransferase</fullName>
            <ecNumber evidence="10">2.1.2.3</ecNumber>
        </recommendedName>
        <alternativeName>
            <fullName evidence="10">AICAR transformylase</fullName>
        </alternativeName>
    </domain>
    <domain>
        <recommendedName>
            <fullName evidence="10">IMP cyclohydrolase</fullName>
            <ecNumber evidence="10">3.5.4.10</ecNumber>
        </recommendedName>
        <alternativeName>
            <fullName evidence="10">ATIC</fullName>
        </alternativeName>
        <alternativeName>
            <fullName evidence="10">IMP synthase</fullName>
        </alternativeName>
        <alternativeName>
            <fullName evidence="10">Inosinicase</fullName>
        </alternativeName>
    </domain>
</protein>
<dbReference type="FunFam" id="3.40.140.20:FF:000001">
    <property type="entry name" value="Bifunctional purine biosynthesis protein PurH"/>
    <property type="match status" value="1"/>
</dbReference>
<dbReference type="NCBIfam" id="TIGR00355">
    <property type="entry name" value="purH"/>
    <property type="match status" value="1"/>
</dbReference>
<evidence type="ECO:0000313" key="12">
    <source>
        <dbReference type="EMBL" id="VFP80006.1"/>
    </source>
</evidence>
<dbReference type="EC" id="2.1.2.3" evidence="10"/>
<evidence type="ECO:0000256" key="10">
    <source>
        <dbReference type="HAMAP-Rule" id="MF_00139"/>
    </source>
</evidence>
<dbReference type="Gene3D" id="3.40.140.20">
    <property type="match status" value="2"/>
</dbReference>
<keyword evidence="7 10" id="KW-0511">Multifunctional enzyme</keyword>
<comment type="catalytic activity">
    <reaction evidence="9 10">
        <text>IMP + H2O = 5-formamido-1-(5-phospho-D-ribosyl)imidazole-4-carboxamide</text>
        <dbReference type="Rhea" id="RHEA:18445"/>
        <dbReference type="ChEBI" id="CHEBI:15377"/>
        <dbReference type="ChEBI" id="CHEBI:58053"/>
        <dbReference type="ChEBI" id="CHEBI:58467"/>
        <dbReference type="EC" id="3.5.4.10"/>
    </reaction>
</comment>
<dbReference type="Pfam" id="PF02142">
    <property type="entry name" value="MGS"/>
    <property type="match status" value="1"/>
</dbReference>
<sequence length="530" mass="58805">MRKDYHPICRALISVSDKVDILSFAQGLSCRGIKIFSTGGTSKLLSSSGLEVTDISEYTGFPEVMNGRLKTLHPKVHGGILGRRDQDNRIMIEYGIVPIDIVVVNFYPFDQIISSDTCSLSDAIENIDIGGPAMVRSAAKNYKSVAIIISKSDYNRVLLELDENGNVLTENTRFLLAMKAFEYTTAYDQNIAHFLKRQSLKDYNYKIKSREKFPYDLNLKFTKKQDMRYGENSHQLAAFYIQEKSVGSSVSTAKQLQGKSLSYNNITDIDSALECVKEFDEPACVIVKHANPCGVSLGKTILEAYRCAYNTDPVSAFGGIIAFNCNLDEFTAKDIINRQFVEVIIAPSVSDSALKIISNKKNIRVLICGQLKKHNKDLNFRSVTGGLLVQDSDMGSISANQLHVVTKRIANKQEVCDALFCWKVVKFVKSNAIVYGYNSRTIGIGSGQTSRIDSVKIAAIKAEKSGIEISGSVMASDAFFPFRDSIDFAAKIGVRCVIQPGGSIHDEEIIDAANEYEIAMLFTNMRHFRH</sequence>
<accession>A0A451D2X8</accession>
<dbReference type="UniPathway" id="UPA00074">
    <property type="reaction ID" value="UER00133"/>
</dbReference>
<keyword evidence="4 10" id="KW-0808">Transferase</keyword>
<dbReference type="PIRSF" id="PIRSF000414">
    <property type="entry name" value="AICARFT_IMPCHas"/>
    <property type="match status" value="1"/>
</dbReference>
<feature type="domain" description="MGS-like" evidence="11">
    <location>
        <begin position="1"/>
        <end position="149"/>
    </location>
</feature>
<dbReference type="PROSITE" id="PS51855">
    <property type="entry name" value="MGS"/>
    <property type="match status" value="1"/>
</dbReference>
<evidence type="ECO:0000256" key="4">
    <source>
        <dbReference type="ARBA" id="ARBA00022679"/>
    </source>
</evidence>
<comment type="catalytic activity">
    <reaction evidence="8 10">
        <text>(6R)-10-formyltetrahydrofolate + 5-amino-1-(5-phospho-beta-D-ribosyl)imidazole-4-carboxamide = 5-formamido-1-(5-phospho-D-ribosyl)imidazole-4-carboxamide + (6S)-5,6,7,8-tetrahydrofolate</text>
        <dbReference type="Rhea" id="RHEA:22192"/>
        <dbReference type="ChEBI" id="CHEBI:57453"/>
        <dbReference type="ChEBI" id="CHEBI:58467"/>
        <dbReference type="ChEBI" id="CHEBI:58475"/>
        <dbReference type="ChEBI" id="CHEBI:195366"/>
        <dbReference type="EC" id="2.1.2.3"/>
    </reaction>
</comment>
<dbReference type="Proteomes" id="UP000294412">
    <property type="component" value="Chromosome"/>
</dbReference>
<dbReference type="FunFam" id="3.40.50.1380:FF:000001">
    <property type="entry name" value="Bifunctional purine biosynthesis protein PurH"/>
    <property type="match status" value="1"/>
</dbReference>
<dbReference type="SUPFAM" id="SSF53927">
    <property type="entry name" value="Cytidine deaminase-like"/>
    <property type="match status" value="1"/>
</dbReference>
<dbReference type="HAMAP" id="MF_00139">
    <property type="entry name" value="PurH"/>
    <property type="match status" value="1"/>
</dbReference>
<dbReference type="GO" id="GO:0004643">
    <property type="term" value="F:phosphoribosylaminoimidazolecarboxamide formyltransferase activity"/>
    <property type="evidence" value="ECO:0007669"/>
    <property type="project" value="UniProtKB-UniRule"/>
</dbReference>
<reference evidence="12 13" key="1">
    <citation type="submission" date="2019-02" db="EMBL/GenBank/DDBJ databases">
        <authorList>
            <person name="Manzano-Marin A."/>
            <person name="Manzano-Marin A."/>
        </authorList>
    </citation>
    <scope>NUCLEOTIDE SEQUENCE [LARGE SCALE GENOMIC DNA]</scope>
    <source>
        <strain evidence="12 13">ErCicuneomaculata</strain>
    </source>
</reference>
<keyword evidence="5 10" id="KW-0658">Purine biosynthesis</keyword>